<name>A0A4V2UXA4_9HYPH</name>
<dbReference type="RefSeq" id="WP_132033781.1">
    <property type="nucleotide sequence ID" value="NZ_SMAI01000012.1"/>
</dbReference>
<dbReference type="AlphaFoldDB" id="A0A4V2UXA4"/>
<gene>
    <name evidence="6" type="ORF">EDC64_112103</name>
</gene>
<proteinExistence type="predicted"/>
<evidence type="ECO:0000256" key="4">
    <source>
        <dbReference type="ARBA" id="ARBA00022898"/>
    </source>
</evidence>
<reference evidence="6 7" key="1">
    <citation type="submission" date="2019-03" db="EMBL/GenBank/DDBJ databases">
        <title>Genomic Encyclopedia of Type Strains, Phase IV (KMG-IV): sequencing the most valuable type-strain genomes for metagenomic binning, comparative biology and taxonomic classification.</title>
        <authorList>
            <person name="Goeker M."/>
        </authorList>
    </citation>
    <scope>NUCLEOTIDE SEQUENCE [LARGE SCALE GENOMIC DNA]</scope>
    <source>
        <strain evidence="6 7">DSM 9035</strain>
    </source>
</reference>
<dbReference type="PANTHER" id="PTHR43807">
    <property type="entry name" value="FI04487P"/>
    <property type="match status" value="1"/>
</dbReference>
<dbReference type="GO" id="GO:0016212">
    <property type="term" value="F:kynurenine-oxoglutarate transaminase activity"/>
    <property type="evidence" value="ECO:0007669"/>
    <property type="project" value="TreeGrafter"/>
</dbReference>
<evidence type="ECO:0000259" key="5">
    <source>
        <dbReference type="Pfam" id="PF00155"/>
    </source>
</evidence>
<dbReference type="InterPro" id="IPR015424">
    <property type="entry name" value="PyrdxlP-dep_Trfase"/>
</dbReference>
<comment type="caution">
    <text evidence="6">The sequence shown here is derived from an EMBL/GenBank/DDBJ whole genome shotgun (WGS) entry which is preliminary data.</text>
</comment>
<evidence type="ECO:0000313" key="7">
    <source>
        <dbReference type="Proteomes" id="UP000294664"/>
    </source>
</evidence>
<organism evidence="6 7">
    <name type="scientific">Aquabacter spiritensis</name>
    <dbReference type="NCBI Taxonomy" id="933073"/>
    <lineage>
        <taxon>Bacteria</taxon>
        <taxon>Pseudomonadati</taxon>
        <taxon>Pseudomonadota</taxon>
        <taxon>Alphaproteobacteria</taxon>
        <taxon>Hyphomicrobiales</taxon>
        <taxon>Xanthobacteraceae</taxon>
        <taxon>Aquabacter</taxon>
    </lineage>
</organism>
<keyword evidence="4" id="KW-0663">Pyridoxal phosphate</keyword>
<dbReference type="PANTHER" id="PTHR43807:SF20">
    <property type="entry name" value="FI04487P"/>
    <property type="match status" value="1"/>
</dbReference>
<dbReference type="NCBIfam" id="NF006488">
    <property type="entry name" value="PRK08912.1"/>
    <property type="match status" value="1"/>
</dbReference>
<dbReference type="GO" id="GO:0005737">
    <property type="term" value="C:cytoplasm"/>
    <property type="evidence" value="ECO:0007669"/>
    <property type="project" value="TreeGrafter"/>
</dbReference>
<keyword evidence="7" id="KW-1185">Reference proteome</keyword>
<evidence type="ECO:0000313" key="6">
    <source>
        <dbReference type="EMBL" id="TCT02668.1"/>
    </source>
</evidence>
<dbReference type="InterPro" id="IPR015422">
    <property type="entry name" value="PyrdxlP-dep_Trfase_small"/>
</dbReference>
<dbReference type="Pfam" id="PF00155">
    <property type="entry name" value="Aminotran_1_2"/>
    <property type="match status" value="1"/>
</dbReference>
<dbReference type="Gene3D" id="3.40.640.10">
    <property type="entry name" value="Type I PLP-dependent aspartate aminotransferase-like (Major domain)"/>
    <property type="match status" value="1"/>
</dbReference>
<dbReference type="Proteomes" id="UP000294664">
    <property type="component" value="Unassembled WGS sequence"/>
</dbReference>
<evidence type="ECO:0000256" key="1">
    <source>
        <dbReference type="ARBA" id="ARBA00001933"/>
    </source>
</evidence>
<keyword evidence="2 6" id="KW-0032">Aminotransferase</keyword>
<dbReference type="GO" id="GO:0030170">
    <property type="term" value="F:pyridoxal phosphate binding"/>
    <property type="evidence" value="ECO:0007669"/>
    <property type="project" value="InterPro"/>
</dbReference>
<keyword evidence="3 6" id="KW-0808">Transferase</keyword>
<dbReference type="InterPro" id="IPR015421">
    <property type="entry name" value="PyrdxlP-dep_Trfase_major"/>
</dbReference>
<dbReference type="InterPro" id="IPR004839">
    <property type="entry name" value="Aminotransferase_I/II_large"/>
</dbReference>
<accession>A0A4V2UXA4</accession>
<protein>
    <submittedName>
        <fullName evidence="6">Aspartate/methionine/tyrosine aminotransferase</fullName>
    </submittedName>
</protein>
<dbReference type="SUPFAM" id="SSF53383">
    <property type="entry name" value="PLP-dependent transferases"/>
    <property type="match status" value="1"/>
</dbReference>
<dbReference type="OrthoDB" id="9763453at2"/>
<dbReference type="Gene3D" id="3.90.1150.10">
    <property type="entry name" value="Aspartate Aminotransferase, domain 1"/>
    <property type="match status" value="1"/>
</dbReference>
<dbReference type="InterPro" id="IPR051326">
    <property type="entry name" value="Kynurenine-oxoglutarate_AT"/>
</dbReference>
<sequence>MPLSPSVGTSPARSFNPVYSNLPTTIFEVMSGLAREHQAVNLGQGFPDDPGPADVRAKAAEALIEGWNQYPPMMGLPELRRAAADHYRRWQGLALDSDCEVMVTSGATEALAGALFALIEPGDEVVLFQPLYDAYLPLVLRAGGVPKLIRLEPPAWRITEGALAAVFSARTKLVLFNNPQNPTGVVHCRAEMELLADFCLRYDVIAVCDEVWEHIVFDGRRHLPMMALPGMRERTVKIGSAGKIFGMTGWKVGLVCAAPPLMRVLSKAHQFLTFTTPPNLQTAVAYGLGKDEAYFDAMRSDLQRARDHLTAGLTALGLPVLPSAGTYFLTVDLAAVDSSLDDEQFCLDLVRAHGVAAIPVSAFYAENAVRSVVRFCFAKNDATLDLALERLGRAVSVWR</sequence>
<evidence type="ECO:0000256" key="2">
    <source>
        <dbReference type="ARBA" id="ARBA00022576"/>
    </source>
</evidence>
<dbReference type="EMBL" id="SMAI01000012">
    <property type="protein sequence ID" value="TCT02668.1"/>
    <property type="molecule type" value="Genomic_DNA"/>
</dbReference>
<evidence type="ECO:0000256" key="3">
    <source>
        <dbReference type="ARBA" id="ARBA00022679"/>
    </source>
</evidence>
<dbReference type="CDD" id="cd00609">
    <property type="entry name" value="AAT_like"/>
    <property type="match status" value="1"/>
</dbReference>
<feature type="domain" description="Aminotransferase class I/classII large" evidence="5">
    <location>
        <begin position="40"/>
        <end position="391"/>
    </location>
</feature>
<comment type="cofactor">
    <cofactor evidence="1">
        <name>pyridoxal 5'-phosphate</name>
        <dbReference type="ChEBI" id="CHEBI:597326"/>
    </cofactor>
</comment>